<dbReference type="PROSITE" id="PS51257">
    <property type="entry name" value="PROKAR_LIPOPROTEIN"/>
    <property type="match status" value="1"/>
</dbReference>
<organism evidence="2 3">
    <name type="scientific">Sphingomonas anseongensis</name>
    <dbReference type="NCBI Taxonomy" id="2908207"/>
    <lineage>
        <taxon>Bacteria</taxon>
        <taxon>Pseudomonadati</taxon>
        <taxon>Pseudomonadota</taxon>
        <taxon>Alphaproteobacteria</taxon>
        <taxon>Sphingomonadales</taxon>
        <taxon>Sphingomonadaceae</taxon>
        <taxon>Sphingomonas</taxon>
    </lineage>
</organism>
<dbReference type="RefSeq" id="WP_249866836.1">
    <property type="nucleotide sequence ID" value="NZ_JAMGBC010000001.1"/>
</dbReference>
<evidence type="ECO:0000256" key="1">
    <source>
        <dbReference type="SAM" id="SignalP"/>
    </source>
</evidence>
<dbReference type="Proteomes" id="UP001165343">
    <property type="component" value="Unassembled WGS sequence"/>
</dbReference>
<name>A0ABT0RC68_9SPHN</name>
<sequence length="106" mass="11413">MIGRIAIAVAGNLVLAACSTQAAPPPPADTTPVHGVTPGHNCDNSNIQQFVGRQRSADLEAEMLRVSNAAFVRWAPFGTMVTMEFRADRLTVFLDANDRVERISCS</sequence>
<feature type="chain" id="PRO_5047529110" evidence="1">
    <location>
        <begin position="23"/>
        <end position="106"/>
    </location>
</feature>
<dbReference type="Gene3D" id="3.30.10.10">
    <property type="entry name" value="Trypsin Inhibitor V, subunit A"/>
    <property type="match status" value="1"/>
</dbReference>
<accession>A0ABT0RC68</accession>
<reference evidence="2" key="1">
    <citation type="submission" date="2022-05" db="EMBL/GenBank/DDBJ databases">
        <authorList>
            <person name="Jo J.-H."/>
            <person name="Im W.-T."/>
        </authorList>
    </citation>
    <scope>NUCLEOTIDE SEQUENCE</scope>
    <source>
        <strain evidence="2">RG327</strain>
    </source>
</reference>
<feature type="signal peptide" evidence="1">
    <location>
        <begin position="1"/>
        <end position="22"/>
    </location>
</feature>
<protein>
    <submittedName>
        <fullName evidence="2">I78 family peptidase inhibitor</fullName>
    </submittedName>
</protein>
<gene>
    <name evidence="2" type="ORF">LZ519_00715</name>
</gene>
<dbReference type="EMBL" id="JAMGBC010000001">
    <property type="protein sequence ID" value="MCL6677847.1"/>
    <property type="molecule type" value="Genomic_DNA"/>
</dbReference>
<comment type="caution">
    <text evidence="2">The sequence shown here is derived from an EMBL/GenBank/DDBJ whole genome shotgun (WGS) entry which is preliminary data.</text>
</comment>
<evidence type="ECO:0000313" key="3">
    <source>
        <dbReference type="Proteomes" id="UP001165343"/>
    </source>
</evidence>
<evidence type="ECO:0000313" key="2">
    <source>
        <dbReference type="EMBL" id="MCL6677847.1"/>
    </source>
</evidence>
<keyword evidence="1" id="KW-0732">Signal</keyword>
<keyword evidence="3" id="KW-1185">Reference proteome</keyword>
<dbReference type="Pfam" id="PF11720">
    <property type="entry name" value="Inhibitor_I78"/>
    <property type="match status" value="1"/>
</dbReference>
<dbReference type="InterPro" id="IPR021719">
    <property type="entry name" value="Prot_inh_I78"/>
</dbReference>
<proteinExistence type="predicted"/>